<gene>
    <name evidence="5" type="ORF">SAMN06295960_3569</name>
</gene>
<evidence type="ECO:0000313" key="6">
    <source>
        <dbReference type="Proteomes" id="UP000193834"/>
    </source>
</evidence>
<organism evidence="5 6">
    <name type="scientific">Paenibacillus aquistagni</name>
    <dbReference type="NCBI Taxonomy" id="1852522"/>
    <lineage>
        <taxon>Bacteria</taxon>
        <taxon>Bacillati</taxon>
        <taxon>Bacillota</taxon>
        <taxon>Bacilli</taxon>
        <taxon>Bacillales</taxon>
        <taxon>Paenibacillaceae</taxon>
        <taxon>Paenibacillus</taxon>
    </lineage>
</organism>
<keyword evidence="2" id="KW-0540">Nuclease</keyword>
<dbReference type="AlphaFoldDB" id="A0A1X7LKV9"/>
<comment type="similarity">
    <text evidence="4">Belongs to the HepT RNase toxin family.</text>
</comment>
<evidence type="ECO:0000256" key="4">
    <source>
        <dbReference type="ARBA" id="ARBA00024207"/>
    </source>
</evidence>
<keyword evidence="6" id="KW-1185">Reference proteome</keyword>
<accession>A0A1X7LKV9</accession>
<dbReference type="GO" id="GO:0016787">
    <property type="term" value="F:hydrolase activity"/>
    <property type="evidence" value="ECO:0007669"/>
    <property type="project" value="UniProtKB-KW"/>
</dbReference>
<dbReference type="Pfam" id="PF01934">
    <property type="entry name" value="HepT-like"/>
    <property type="match status" value="1"/>
</dbReference>
<dbReference type="PANTHER" id="PTHR33397">
    <property type="entry name" value="UPF0331 PROTEIN YUTE"/>
    <property type="match status" value="1"/>
</dbReference>
<dbReference type="PANTHER" id="PTHR33397:SF5">
    <property type="entry name" value="RNASE YUTE-RELATED"/>
    <property type="match status" value="1"/>
</dbReference>
<dbReference type="Gene3D" id="1.20.120.580">
    <property type="entry name" value="bsu32300-like"/>
    <property type="match status" value="1"/>
</dbReference>
<dbReference type="InterPro" id="IPR008201">
    <property type="entry name" value="HepT-like"/>
</dbReference>
<dbReference type="InterPro" id="IPR037038">
    <property type="entry name" value="HepT-like_sf"/>
</dbReference>
<name>A0A1X7LKV9_9BACL</name>
<proteinExistence type="inferred from homology"/>
<evidence type="ECO:0000313" key="5">
    <source>
        <dbReference type="EMBL" id="SMG53799.1"/>
    </source>
</evidence>
<dbReference type="OrthoDB" id="2375467at2"/>
<dbReference type="EMBL" id="FXAZ01000005">
    <property type="protein sequence ID" value="SMG53799.1"/>
    <property type="molecule type" value="Genomic_DNA"/>
</dbReference>
<dbReference type="GO" id="GO:0004540">
    <property type="term" value="F:RNA nuclease activity"/>
    <property type="evidence" value="ECO:0007669"/>
    <property type="project" value="InterPro"/>
</dbReference>
<sequence>MYYVDQQQINERLQQIPSLIEGVEQIEQKWDHSVLMHLAQERAIQLSIEIVTDVGSLLIDGFIMRDASSYEDIMDIIAQEGVLDALLHKKLVALVQLRKPIVQQYTEWERSNLHPCVLELPSILRSFADSVQHYLVKELQL</sequence>
<dbReference type="InterPro" id="IPR052379">
    <property type="entry name" value="Type_VII_TA_RNase"/>
</dbReference>
<evidence type="ECO:0000256" key="1">
    <source>
        <dbReference type="ARBA" id="ARBA00022649"/>
    </source>
</evidence>
<protein>
    <submittedName>
        <fullName evidence="5">Uncharacterized conserved protein YutE, UPF0331/DUF86 family</fullName>
    </submittedName>
</protein>
<evidence type="ECO:0000256" key="2">
    <source>
        <dbReference type="ARBA" id="ARBA00022722"/>
    </source>
</evidence>
<keyword evidence="1" id="KW-1277">Toxin-antitoxin system</keyword>
<dbReference type="RefSeq" id="WP_085496406.1">
    <property type="nucleotide sequence ID" value="NZ_FXAZ01000005.1"/>
</dbReference>
<dbReference type="GO" id="GO:0110001">
    <property type="term" value="C:toxin-antitoxin complex"/>
    <property type="evidence" value="ECO:0007669"/>
    <property type="project" value="InterPro"/>
</dbReference>
<dbReference type="Proteomes" id="UP000193834">
    <property type="component" value="Unassembled WGS sequence"/>
</dbReference>
<evidence type="ECO:0000256" key="3">
    <source>
        <dbReference type="ARBA" id="ARBA00022801"/>
    </source>
</evidence>
<dbReference type="STRING" id="1852522.SAMN06295960_3569"/>
<reference evidence="5 6" key="1">
    <citation type="submission" date="2017-04" db="EMBL/GenBank/DDBJ databases">
        <authorList>
            <person name="Afonso C.L."/>
            <person name="Miller P.J."/>
            <person name="Scott M.A."/>
            <person name="Spackman E."/>
            <person name="Goraichik I."/>
            <person name="Dimitrov K.M."/>
            <person name="Suarez D.L."/>
            <person name="Swayne D.E."/>
        </authorList>
    </citation>
    <scope>NUCLEOTIDE SEQUENCE [LARGE SCALE GENOMIC DNA]</scope>
    <source>
        <strain evidence="5 6">11</strain>
    </source>
</reference>
<keyword evidence="3" id="KW-0378">Hydrolase</keyword>